<name>A0A9K3KND8_9STRA</name>
<gene>
    <name evidence="4" type="ORF">IV203_006066</name>
</gene>
<dbReference type="AlphaFoldDB" id="A0A9K3KND8"/>
<keyword evidence="2" id="KW-0732">Signal</keyword>
<organism evidence="4 5">
    <name type="scientific">Nitzschia inconspicua</name>
    <dbReference type="NCBI Taxonomy" id="303405"/>
    <lineage>
        <taxon>Eukaryota</taxon>
        <taxon>Sar</taxon>
        <taxon>Stramenopiles</taxon>
        <taxon>Ochrophyta</taxon>
        <taxon>Bacillariophyta</taxon>
        <taxon>Bacillariophyceae</taxon>
        <taxon>Bacillariophycidae</taxon>
        <taxon>Bacillariales</taxon>
        <taxon>Bacillariaceae</taxon>
        <taxon>Nitzschia</taxon>
    </lineage>
</organism>
<sequence length="687" mass="76671">MKNFSYSVSTRNFTLTVVSLLVLSLRRVVVRNEANAFQIVPQTVMRPKNYIGLGEHNILPICTLHVSKLRNGGSLSSTDDNDGDDTSLSPEDRELLKQTSKSQMVNLCRQFDLPSTGTKEEMLVRLRRYAAKKIEEEKIRLERRKIRVENGSDDDREKYEIVNDSVEHSDDQSEDDGVYFYYETKETFPGFELEAEKEKKRKQEMPPVPLTREALTAPPLPPGLQPNEKGERVVTVYSTTDHNDLTGVAAAQPGQAVLQDPMTGSIAEPENAPWDLKQQNQKSEATSADIESAEDELVELISSLLAMTGAPGFQNDGDDDDDNNEMYSNMGFIRQKIPKDVSSFENPGGFVGFDPSKVSTDTLAKASKSIRMSRGQVLQDVVREFELRAVGYDGAAGDDKSRGGGHYRQVSMVRSFLEGFRRAEVGRLARETTSMLLDRLVSEGIEGLDLTLSSMSRAGDDTCSEAGELNDSLLDYLNDAIRQQEKKVEQMGDTSKMVEQFESAMNSEGEQEDKLDALWTVGEEDGTRVESFDPTDPKSQKALQEELRRVEANEAGRQIVLPRSASEKLLLLLKLLRERFKIEAAFSNDEKSRNLRILAYCINLQSDKLRKELITKEFGYSLDRLDSFAELVSSSIEYGESTSHQLQPSKAGSLNVPLLKRILKIANDVKNTQSWRASGAKIGGATP</sequence>
<feature type="chain" id="PRO_5039910227" description="SAP domain-containing protein" evidence="2">
    <location>
        <begin position="31"/>
        <end position="687"/>
    </location>
</feature>
<feature type="signal peptide" evidence="2">
    <location>
        <begin position="1"/>
        <end position="30"/>
    </location>
</feature>
<keyword evidence="5" id="KW-1185">Reference proteome</keyword>
<feature type="domain" description="SAP" evidence="3">
    <location>
        <begin position="96"/>
        <end position="130"/>
    </location>
</feature>
<reference evidence="4" key="2">
    <citation type="submission" date="2021-04" db="EMBL/GenBank/DDBJ databases">
        <authorList>
            <person name="Podell S."/>
        </authorList>
    </citation>
    <scope>NUCLEOTIDE SEQUENCE</scope>
    <source>
        <strain evidence="4">Hildebrandi</strain>
    </source>
</reference>
<reference evidence="4" key="1">
    <citation type="journal article" date="2021" name="Sci. Rep.">
        <title>Diploid genomic architecture of Nitzschia inconspicua, an elite biomass production diatom.</title>
        <authorList>
            <person name="Oliver A."/>
            <person name="Podell S."/>
            <person name="Pinowska A."/>
            <person name="Traller J.C."/>
            <person name="Smith S.R."/>
            <person name="McClure R."/>
            <person name="Beliaev A."/>
            <person name="Bohutskyi P."/>
            <person name="Hill E.A."/>
            <person name="Rabines A."/>
            <person name="Zheng H."/>
            <person name="Allen L.Z."/>
            <person name="Kuo A."/>
            <person name="Grigoriev I.V."/>
            <person name="Allen A.E."/>
            <person name="Hazlebeck D."/>
            <person name="Allen E.E."/>
        </authorList>
    </citation>
    <scope>NUCLEOTIDE SEQUENCE</scope>
    <source>
        <strain evidence="4">Hildebrandi</strain>
    </source>
</reference>
<evidence type="ECO:0000256" key="1">
    <source>
        <dbReference type="SAM" id="MobiDB-lite"/>
    </source>
</evidence>
<feature type="compositionally biased region" description="Polar residues" evidence="1">
    <location>
        <begin position="277"/>
        <end position="286"/>
    </location>
</feature>
<evidence type="ECO:0000313" key="5">
    <source>
        <dbReference type="Proteomes" id="UP000693970"/>
    </source>
</evidence>
<feature type="region of interest" description="Disordered" evidence="1">
    <location>
        <begin position="264"/>
        <end position="287"/>
    </location>
</feature>
<dbReference type="InterPro" id="IPR003034">
    <property type="entry name" value="SAP_dom"/>
</dbReference>
<evidence type="ECO:0000256" key="2">
    <source>
        <dbReference type="SAM" id="SignalP"/>
    </source>
</evidence>
<proteinExistence type="predicted"/>
<evidence type="ECO:0000313" key="4">
    <source>
        <dbReference type="EMBL" id="KAG7346997.1"/>
    </source>
</evidence>
<dbReference type="Proteomes" id="UP000693970">
    <property type="component" value="Unassembled WGS sequence"/>
</dbReference>
<evidence type="ECO:0000259" key="3">
    <source>
        <dbReference type="PROSITE" id="PS50800"/>
    </source>
</evidence>
<accession>A0A9K3KND8</accession>
<dbReference type="EMBL" id="JAGRRH010000021">
    <property type="protein sequence ID" value="KAG7346997.1"/>
    <property type="molecule type" value="Genomic_DNA"/>
</dbReference>
<comment type="caution">
    <text evidence="4">The sequence shown here is derived from an EMBL/GenBank/DDBJ whole genome shotgun (WGS) entry which is preliminary data.</text>
</comment>
<protein>
    <recommendedName>
        <fullName evidence="3">SAP domain-containing protein</fullName>
    </recommendedName>
</protein>
<feature type="region of interest" description="Disordered" evidence="1">
    <location>
        <begin position="197"/>
        <end position="229"/>
    </location>
</feature>
<dbReference type="PROSITE" id="PS50800">
    <property type="entry name" value="SAP"/>
    <property type="match status" value="1"/>
</dbReference>
<dbReference type="OrthoDB" id="43446at2759"/>